<dbReference type="Pfam" id="PF11774">
    <property type="entry name" value="Lsr2"/>
    <property type="match status" value="1"/>
</dbReference>
<feature type="domain" description="Lsr2 DNA-binding" evidence="4">
    <location>
        <begin position="79"/>
        <end position="112"/>
    </location>
</feature>
<keyword evidence="1" id="KW-0238">DNA-binding</keyword>
<accession>A0A4Q7V1H6</accession>
<feature type="region of interest" description="Disordered" evidence="2">
    <location>
        <begin position="111"/>
        <end position="152"/>
    </location>
</feature>
<dbReference type="RefSeq" id="WP_130291453.1">
    <property type="nucleotide sequence ID" value="NZ_SHKL01000001.1"/>
</dbReference>
<evidence type="ECO:0000256" key="2">
    <source>
        <dbReference type="SAM" id="MobiDB-lite"/>
    </source>
</evidence>
<dbReference type="InterPro" id="IPR036625">
    <property type="entry name" value="E3-bd_dom_sf"/>
</dbReference>
<gene>
    <name evidence="5" type="ORF">EV383_4188</name>
</gene>
<dbReference type="Proteomes" id="UP000291591">
    <property type="component" value="Unassembled WGS sequence"/>
</dbReference>
<feature type="compositionally biased region" description="Low complexity" evidence="2">
    <location>
        <begin position="61"/>
        <end position="78"/>
    </location>
</feature>
<dbReference type="InterPro" id="IPR024412">
    <property type="entry name" value="Lsr2_dim_dom"/>
</dbReference>
<name>A0A4Q7V1H6_PSEST</name>
<dbReference type="OrthoDB" id="4113332at2"/>
<evidence type="ECO:0000259" key="3">
    <source>
        <dbReference type="Pfam" id="PF11774"/>
    </source>
</evidence>
<dbReference type="Gene3D" id="4.10.320.10">
    <property type="entry name" value="E3-binding domain"/>
    <property type="match status" value="1"/>
</dbReference>
<keyword evidence="6" id="KW-1185">Reference proteome</keyword>
<proteinExistence type="predicted"/>
<dbReference type="GO" id="GO:0003677">
    <property type="term" value="F:DNA binding"/>
    <property type="evidence" value="ECO:0007669"/>
    <property type="project" value="UniProtKB-KW"/>
</dbReference>
<sequence length="152" mass="15695">MARVESVQLVDDLDGGVADETVSFSLEGSTFEIDLTAAHAAELRDALAPFVGAARRPTGGAVTAASAPRSAPVRSSATTRRQTAEIRQWALANGFELSERGRIPNAVVEAYDNRADDGAPAAEQDGSPAPEPVRTTAGPVDVSGMFKEASAG</sequence>
<organism evidence="5 6">
    <name type="scientific">Pseudonocardia sediminis</name>
    <dbReference type="NCBI Taxonomy" id="1397368"/>
    <lineage>
        <taxon>Bacteria</taxon>
        <taxon>Bacillati</taxon>
        <taxon>Actinomycetota</taxon>
        <taxon>Actinomycetes</taxon>
        <taxon>Pseudonocardiales</taxon>
        <taxon>Pseudonocardiaceae</taxon>
        <taxon>Pseudonocardia</taxon>
    </lineage>
</organism>
<dbReference type="InterPro" id="IPR042261">
    <property type="entry name" value="Lsr2-like_dimerization"/>
</dbReference>
<dbReference type="EMBL" id="SHKL01000001">
    <property type="protein sequence ID" value="RZT87278.1"/>
    <property type="molecule type" value="Genomic_DNA"/>
</dbReference>
<feature type="region of interest" description="Disordered" evidence="2">
    <location>
        <begin position="57"/>
        <end position="81"/>
    </location>
</feature>
<reference evidence="5 6" key="1">
    <citation type="submission" date="2019-02" db="EMBL/GenBank/DDBJ databases">
        <title>Sequencing the genomes of 1000 actinobacteria strains.</title>
        <authorList>
            <person name="Klenk H.-P."/>
        </authorList>
    </citation>
    <scope>NUCLEOTIDE SEQUENCE [LARGE SCALE GENOMIC DNA]</scope>
    <source>
        <strain evidence="5 6">DSM 45779</strain>
    </source>
</reference>
<evidence type="ECO:0000256" key="1">
    <source>
        <dbReference type="ARBA" id="ARBA00023125"/>
    </source>
</evidence>
<dbReference type="Gene3D" id="3.30.60.230">
    <property type="entry name" value="Lsr2, dimerization domain"/>
    <property type="match status" value="1"/>
</dbReference>
<evidence type="ECO:0000313" key="6">
    <source>
        <dbReference type="Proteomes" id="UP000291591"/>
    </source>
</evidence>
<protein>
    <submittedName>
        <fullName evidence="5">Lsr2 protein</fullName>
    </submittedName>
</protein>
<dbReference type="InterPro" id="IPR055370">
    <property type="entry name" value="Lsr2_DNA-bd"/>
</dbReference>
<evidence type="ECO:0000259" key="4">
    <source>
        <dbReference type="Pfam" id="PF23359"/>
    </source>
</evidence>
<comment type="caution">
    <text evidence="5">The sequence shown here is derived from an EMBL/GenBank/DDBJ whole genome shotgun (WGS) entry which is preliminary data.</text>
</comment>
<feature type="domain" description="Lsr2 dimerization" evidence="3">
    <location>
        <begin position="1"/>
        <end position="56"/>
    </location>
</feature>
<dbReference type="Pfam" id="PF23359">
    <property type="entry name" value="Lsr2_DNA-bd"/>
    <property type="match status" value="1"/>
</dbReference>
<dbReference type="GO" id="GO:0016746">
    <property type="term" value="F:acyltransferase activity"/>
    <property type="evidence" value="ECO:0007669"/>
    <property type="project" value="InterPro"/>
</dbReference>
<evidence type="ECO:0000313" key="5">
    <source>
        <dbReference type="EMBL" id="RZT87278.1"/>
    </source>
</evidence>
<dbReference type="AlphaFoldDB" id="A0A4Q7V1H6"/>